<comment type="caution">
    <text evidence="3">The sequence shown here is derived from an EMBL/GenBank/DDBJ whole genome shotgun (WGS) entry which is preliminary data.</text>
</comment>
<dbReference type="Proteomes" id="UP001627284">
    <property type="component" value="Unassembled WGS sequence"/>
</dbReference>
<feature type="transmembrane region" description="Helical" evidence="2">
    <location>
        <begin position="76"/>
        <end position="93"/>
    </location>
</feature>
<feature type="compositionally biased region" description="Low complexity" evidence="1">
    <location>
        <begin position="155"/>
        <end position="170"/>
    </location>
</feature>
<dbReference type="EMBL" id="JBJKTR010000014">
    <property type="protein sequence ID" value="KAL3345417.1"/>
    <property type="molecule type" value="Genomic_DNA"/>
</dbReference>
<gene>
    <name evidence="3" type="ORF">AABB24_024404</name>
</gene>
<sequence length="336" mass="38236">YSECIAFHHSNGNPILFCRSSSHIQFNFVLNAGKYKVKNKIKSNPPSPSIFNECKFNLNKKGVLTEPLHNTMESQYPLFSTIVTLYTIIFIYFPTIAASPLIISTSVLLLSLLRLGAAQRISQKKNKKPESEILSLQIPPDFGHSIKCENDSVLDPDPNSDPIDSNVDSSNCEKDSVFEPDLEERMFHADESSVDSSCEKDSVLEPESIPFYGDCFVEWNVRAPLEVIYEAYEGEEEEEEDGEHTEEKRDEELRVIEKYASLSMYYPETDTDTDSSSDGDSPVIGNWDSPENVCFQWDDEDREELIEIELDCKRNSEVEEENLIEIDLSPANFPVR</sequence>
<name>A0ABD2SNP9_9SOLN</name>
<keyword evidence="4" id="KW-1185">Reference proteome</keyword>
<feature type="non-terminal residue" evidence="3">
    <location>
        <position position="1"/>
    </location>
</feature>
<dbReference type="PANTHER" id="PTHR37746:SF1">
    <property type="entry name" value="TRANSMEMBRANE PROTEIN"/>
    <property type="match status" value="1"/>
</dbReference>
<evidence type="ECO:0000256" key="2">
    <source>
        <dbReference type="SAM" id="Phobius"/>
    </source>
</evidence>
<evidence type="ECO:0000313" key="3">
    <source>
        <dbReference type="EMBL" id="KAL3345417.1"/>
    </source>
</evidence>
<accession>A0ABD2SNP9</accession>
<dbReference type="AlphaFoldDB" id="A0ABD2SNP9"/>
<dbReference type="PANTHER" id="PTHR37746">
    <property type="entry name" value="TRANSMEMBRANE PROTEIN"/>
    <property type="match status" value="1"/>
</dbReference>
<reference evidence="3 4" key="1">
    <citation type="submission" date="2024-05" db="EMBL/GenBank/DDBJ databases">
        <title>De novo assembly of an allotetraploid wild potato.</title>
        <authorList>
            <person name="Hosaka A.J."/>
        </authorList>
    </citation>
    <scope>NUCLEOTIDE SEQUENCE [LARGE SCALE GENOMIC DNA]</scope>
    <source>
        <tissue evidence="3">Young leaves</tissue>
    </source>
</reference>
<keyword evidence="2" id="KW-1133">Transmembrane helix</keyword>
<organism evidence="3 4">
    <name type="scientific">Solanum stoloniferum</name>
    <dbReference type="NCBI Taxonomy" id="62892"/>
    <lineage>
        <taxon>Eukaryota</taxon>
        <taxon>Viridiplantae</taxon>
        <taxon>Streptophyta</taxon>
        <taxon>Embryophyta</taxon>
        <taxon>Tracheophyta</taxon>
        <taxon>Spermatophyta</taxon>
        <taxon>Magnoliopsida</taxon>
        <taxon>eudicotyledons</taxon>
        <taxon>Gunneridae</taxon>
        <taxon>Pentapetalae</taxon>
        <taxon>asterids</taxon>
        <taxon>lamiids</taxon>
        <taxon>Solanales</taxon>
        <taxon>Solanaceae</taxon>
        <taxon>Solanoideae</taxon>
        <taxon>Solaneae</taxon>
        <taxon>Solanum</taxon>
    </lineage>
</organism>
<protein>
    <submittedName>
        <fullName evidence="3">Uncharacterized protein</fullName>
    </submittedName>
</protein>
<keyword evidence="2" id="KW-0472">Membrane</keyword>
<keyword evidence="2" id="KW-0812">Transmembrane</keyword>
<evidence type="ECO:0000256" key="1">
    <source>
        <dbReference type="SAM" id="MobiDB-lite"/>
    </source>
</evidence>
<feature type="region of interest" description="Disordered" evidence="1">
    <location>
        <begin position="265"/>
        <end position="291"/>
    </location>
</feature>
<feature type="region of interest" description="Disordered" evidence="1">
    <location>
        <begin position="149"/>
        <end position="173"/>
    </location>
</feature>
<evidence type="ECO:0000313" key="4">
    <source>
        <dbReference type="Proteomes" id="UP001627284"/>
    </source>
</evidence>
<proteinExistence type="predicted"/>